<dbReference type="InterPro" id="IPR057893">
    <property type="entry name" value="LRV_2"/>
</dbReference>
<evidence type="ECO:0000256" key="1">
    <source>
        <dbReference type="SAM" id="MobiDB-lite"/>
    </source>
</evidence>
<evidence type="ECO:0000259" key="2">
    <source>
        <dbReference type="Pfam" id="PF25591"/>
    </source>
</evidence>
<name>A0A8J7PE75_9BACT</name>
<dbReference type="Pfam" id="PF25591">
    <property type="entry name" value="LRV_2"/>
    <property type="match status" value="1"/>
</dbReference>
<feature type="compositionally biased region" description="Basic and acidic residues" evidence="1">
    <location>
        <begin position="94"/>
        <end position="105"/>
    </location>
</feature>
<sequence>METFQSKLARFLRKLVERLESSGAEKPAKLEMADKVKADNVEADKVQENFADSPSLEPVPDQAVAAVAATQTAPYLESGQYKESKAAMAASESQNEKTYDFEPARVSKSFSRFARPNPGEVTALPPSSLPELQEKKGIPVLNFAISESKEKGSTENEMDEPGADHSRKNLSGIRESATNESMLVSDFHLESETLTGNHPKLGDSQESTATEQSFRQVAENTHTPPTTLNWLAGQIHAEVRAAVASNPSTPQDTLRRLAQDQDAGVRAKVAANRKTGTDILRQLSNDRNKVVASEARSTLVKKLKTCEMDNTGANLLATHKFRPTNNQVTSTYTALEAIKPPQVSSDQPNQTGTQEAASAAPGAVSGEWHTLESDSAKVAYKQQKDTVKDLKFNPAGVYNRNGPQGIERKIVQASATDTIAFLTMVAARHSTPPSRLLELASHESESVKKAVAENYATPPEAFQILAKDAAREVRLRLVENPNCPLEVARQLENDVDPFVAYEARKQLRRTNLGTVTGDFDIAGSGDGGSQSGLS</sequence>
<dbReference type="EMBL" id="JAFLCK010000008">
    <property type="protein sequence ID" value="MBN8660173.1"/>
    <property type="molecule type" value="Genomic_DNA"/>
</dbReference>
<proteinExistence type="predicted"/>
<gene>
    <name evidence="3" type="ORF">J0M35_07400</name>
</gene>
<dbReference type="Gene3D" id="1.25.10.10">
    <property type="entry name" value="Leucine-rich Repeat Variant"/>
    <property type="match status" value="2"/>
</dbReference>
<protein>
    <recommendedName>
        <fullName evidence="2">Leucine rich repeat variant domain-containing protein</fullName>
    </recommendedName>
</protein>
<reference evidence="3" key="1">
    <citation type="submission" date="2021-02" db="EMBL/GenBank/DDBJ databases">
        <title>Genome-Resolved Metagenomics of a Microbial Community Performing Photosynthetic Biological Nutrient Removal.</title>
        <authorList>
            <person name="Mcdaniel E.A."/>
        </authorList>
    </citation>
    <scope>NUCLEOTIDE SEQUENCE</scope>
    <source>
        <strain evidence="3">UWPOB_OBS1</strain>
    </source>
</reference>
<feature type="region of interest" description="Disordered" evidence="1">
    <location>
        <begin position="79"/>
        <end position="169"/>
    </location>
</feature>
<accession>A0A8J7PE75</accession>
<dbReference type="InterPro" id="IPR016024">
    <property type="entry name" value="ARM-type_fold"/>
</dbReference>
<organism evidence="3 4">
    <name type="scientific">Candidatus Obscuribacter phosphatis</name>
    <dbReference type="NCBI Taxonomy" id="1906157"/>
    <lineage>
        <taxon>Bacteria</taxon>
        <taxon>Bacillati</taxon>
        <taxon>Candidatus Melainabacteria</taxon>
        <taxon>Candidatus Obscuribacterales</taxon>
        <taxon>Candidatus Obscuribacteraceae</taxon>
        <taxon>Candidatus Obscuribacter</taxon>
    </lineage>
</organism>
<dbReference type="AlphaFoldDB" id="A0A8J7PE75"/>
<evidence type="ECO:0000313" key="4">
    <source>
        <dbReference type="Proteomes" id="UP000664277"/>
    </source>
</evidence>
<comment type="caution">
    <text evidence="3">The sequence shown here is derived from an EMBL/GenBank/DDBJ whole genome shotgun (WGS) entry which is preliminary data.</text>
</comment>
<feature type="compositionally biased region" description="Polar residues" evidence="1">
    <location>
        <begin position="342"/>
        <end position="356"/>
    </location>
</feature>
<dbReference type="Proteomes" id="UP000664277">
    <property type="component" value="Unassembled WGS sequence"/>
</dbReference>
<dbReference type="SUPFAM" id="SSF48371">
    <property type="entry name" value="ARM repeat"/>
    <property type="match status" value="2"/>
</dbReference>
<dbReference type="InterPro" id="IPR011989">
    <property type="entry name" value="ARM-like"/>
</dbReference>
<feature type="domain" description="Leucine rich repeat variant" evidence="2">
    <location>
        <begin position="215"/>
        <end position="272"/>
    </location>
</feature>
<feature type="region of interest" description="Disordered" evidence="1">
    <location>
        <begin position="341"/>
        <end position="361"/>
    </location>
</feature>
<evidence type="ECO:0000313" key="3">
    <source>
        <dbReference type="EMBL" id="MBN8660173.1"/>
    </source>
</evidence>